<keyword evidence="4" id="KW-1185">Reference proteome</keyword>
<dbReference type="NCBIfam" id="TIGR03083">
    <property type="entry name" value="maleylpyruvate isomerase family mycothiol-dependent enzyme"/>
    <property type="match status" value="1"/>
</dbReference>
<gene>
    <name evidence="3" type="ORF">DFR67_103280</name>
</gene>
<dbReference type="EMBL" id="QJSP01000003">
    <property type="protein sequence ID" value="PYE19368.1"/>
    <property type="molecule type" value="Genomic_DNA"/>
</dbReference>
<evidence type="ECO:0000313" key="3">
    <source>
        <dbReference type="EMBL" id="PYE19368.1"/>
    </source>
</evidence>
<feature type="domain" description="MDMPI C-terminal" evidence="1">
    <location>
        <begin position="171"/>
        <end position="260"/>
    </location>
</feature>
<dbReference type="Proteomes" id="UP000247591">
    <property type="component" value="Unassembled WGS sequence"/>
</dbReference>
<dbReference type="InterPro" id="IPR036527">
    <property type="entry name" value="SCP2_sterol-bd_dom_sf"/>
</dbReference>
<dbReference type="GO" id="GO:0046872">
    <property type="term" value="F:metal ion binding"/>
    <property type="evidence" value="ECO:0007669"/>
    <property type="project" value="InterPro"/>
</dbReference>
<dbReference type="InterPro" id="IPR017517">
    <property type="entry name" value="Maleyloyr_isom"/>
</dbReference>
<evidence type="ECO:0000313" key="4">
    <source>
        <dbReference type="Proteomes" id="UP000247591"/>
    </source>
</evidence>
<dbReference type="InterPro" id="IPR024344">
    <property type="entry name" value="MDMPI_metal-binding"/>
</dbReference>
<protein>
    <submittedName>
        <fullName evidence="3">Uncharacterized protein (TIGR03083 family)</fullName>
    </submittedName>
</protein>
<accession>A0A318RTP7</accession>
<proteinExistence type="predicted"/>
<feature type="domain" description="Mycothiol-dependent maleylpyruvate isomerase metal-binding" evidence="2">
    <location>
        <begin position="16"/>
        <end position="155"/>
    </location>
</feature>
<name>A0A318RTP7_WILLI</name>
<dbReference type="Pfam" id="PF11716">
    <property type="entry name" value="MDMPI_N"/>
    <property type="match status" value="1"/>
</dbReference>
<dbReference type="InterPro" id="IPR010872">
    <property type="entry name" value="MDMPI_C-term_domain"/>
</dbReference>
<comment type="caution">
    <text evidence="3">The sequence shown here is derived from an EMBL/GenBank/DDBJ whole genome shotgun (WGS) entry which is preliminary data.</text>
</comment>
<organism evidence="3 4">
    <name type="scientific">Williamsia limnetica</name>
    <dbReference type="NCBI Taxonomy" id="882452"/>
    <lineage>
        <taxon>Bacteria</taxon>
        <taxon>Bacillati</taxon>
        <taxon>Actinomycetota</taxon>
        <taxon>Actinomycetes</taxon>
        <taxon>Mycobacteriales</taxon>
        <taxon>Nocardiaceae</taxon>
        <taxon>Williamsia</taxon>
    </lineage>
</organism>
<dbReference type="Pfam" id="PF07398">
    <property type="entry name" value="MDMPI_C"/>
    <property type="match status" value="1"/>
</dbReference>
<dbReference type="InterPro" id="IPR034660">
    <property type="entry name" value="DinB/YfiT-like"/>
</dbReference>
<evidence type="ECO:0000259" key="1">
    <source>
        <dbReference type="Pfam" id="PF07398"/>
    </source>
</evidence>
<evidence type="ECO:0000259" key="2">
    <source>
        <dbReference type="Pfam" id="PF11716"/>
    </source>
</evidence>
<dbReference type="SUPFAM" id="SSF55718">
    <property type="entry name" value="SCP-like"/>
    <property type="match status" value="1"/>
</dbReference>
<dbReference type="AlphaFoldDB" id="A0A318RTP7"/>
<dbReference type="SUPFAM" id="SSF109854">
    <property type="entry name" value="DinB/YfiT-like putative metalloenzymes"/>
    <property type="match status" value="1"/>
</dbReference>
<dbReference type="RefSeq" id="WP_110468568.1">
    <property type="nucleotide sequence ID" value="NZ_QJSP01000003.1"/>
</dbReference>
<reference evidence="3 4" key="1">
    <citation type="submission" date="2018-06" db="EMBL/GenBank/DDBJ databases">
        <title>Genomic Encyclopedia of Type Strains, Phase IV (KMG-IV): sequencing the most valuable type-strain genomes for metagenomic binning, comparative biology and taxonomic classification.</title>
        <authorList>
            <person name="Goeker M."/>
        </authorList>
    </citation>
    <scope>NUCLEOTIDE SEQUENCE [LARGE SCALE GENOMIC DNA]</scope>
    <source>
        <strain evidence="3 4">DSM 45521</strain>
    </source>
</reference>
<dbReference type="OrthoDB" id="154293at2"/>
<sequence>MTRTIVPKEPAIAALASVWGSIRALAGELTAEQWDGPSILPGWSVGDVVAHVMTTELLLLGDPVPETDVDVESFEHVHNEIGAMNERWLEHYRARGRVAVLADFDDTTSRRIKALQAMTQDDFDADSFTPAGPDTYGRFMRIRVFDSWMHELDLRDTLGLAPPADAASAALAFDEIYRALPFLVGKKAGAPKGSRVRIVVTGLVESTVNVAVDGRASIVSDFDVEPTVTVTVNYADFARLTAGRATADPTVAVVAGDRALGEDVLGNLTFAM</sequence>
<dbReference type="Gene3D" id="1.20.120.450">
    <property type="entry name" value="dinb family like domain"/>
    <property type="match status" value="1"/>
</dbReference>